<sequence>MLTPPTSGTTTDFPVLEVPVLLQIKQLHQLMEDHHALIDQRLEALQALGARMESLRPSTVLEDALPLGMAHYKLTDFLVKLERQLEPPKPPPHDAYSASPHDLKRNRRRNNGSAANDSFRYDHSPYQHTERDQSINNTYESLTSDRDASTPGEAVALLQTYLDSILNIIKPNLKNNFCEVVEATGELVAATPMNTVNENNMNELISLIESTIGAFTI</sequence>
<organism evidence="2 3">
    <name type="scientific">Suhomyces tanzawaensis NRRL Y-17324</name>
    <dbReference type="NCBI Taxonomy" id="984487"/>
    <lineage>
        <taxon>Eukaryota</taxon>
        <taxon>Fungi</taxon>
        <taxon>Dikarya</taxon>
        <taxon>Ascomycota</taxon>
        <taxon>Saccharomycotina</taxon>
        <taxon>Pichiomycetes</taxon>
        <taxon>Debaryomycetaceae</taxon>
        <taxon>Suhomyces</taxon>
    </lineage>
</organism>
<proteinExistence type="predicted"/>
<evidence type="ECO:0000313" key="3">
    <source>
        <dbReference type="Proteomes" id="UP000094285"/>
    </source>
</evidence>
<feature type="compositionally biased region" description="Basic and acidic residues" evidence="1">
    <location>
        <begin position="119"/>
        <end position="133"/>
    </location>
</feature>
<name>A0A1E4SB40_9ASCO</name>
<dbReference type="EMBL" id="KV453917">
    <property type="protein sequence ID" value="ODV76740.1"/>
    <property type="molecule type" value="Genomic_DNA"/>
</dbReference>
<evidence type="ECO:0000313" key="2">
    <source>
        <dbReference type="EMBL" id="ODV76740.1"/>
    </source>
</evidence>
<gene>
    <name evidence="2" type="ORF">CANTADRAFT_8339</name>
</gene>
<keyword evidence="3" id="KW-1185">Reference proteome</keyword>
<feature type="region of interest" description="Disordered" evidence="1">
    <location>
        <begin position="85"/>
        <end position="135"/>
    </location>
</feature>
<dbReference type="AlphaFoldDB" id="A0A1E4SB40"/>
<reference evidence="3" key="1">
    <citation type="submission" date="2016-05" db="EMBL/GenBank/DDBJ databases">
        <title>Comparative genomics of biotechnologically important yeasts.</title>
        <authorList>
            <consortium name="DOE Joint Genome Institute"/>
            <person name="Riley R."/>
            <person name="Haridas S."/>
            <person name="Wolfe K.H."/>
            <person name="Lopes M.R."/>
            <person name="Hittinger C.T."/>
            <person name="Goker M."/>
            <person name="Salamov A."/>
            <person name="Wisecaver J."/>
            <person name="Long T.M."/>
            <person name="Aerts A.L."/>
            <person name="Barry K."/>
            <person name="Choi C."/>
            <person name="Clum A."/>
            <person name="Coughlan A.Y."/>
            <person name="Deshpande S."/>
            <person name="Douglass A.P."/>
            <person name="Hanson S.J."/>
            <person name="Klenk H.-P."/>
            <person name="Labutti K."/>
            <person name="Lapidus A."/>
            <person name="Lindquist E."/>
            <person name="Lipzen A."/>
            <person name="Meier-Kolthoff J.P."/>
            <person name="Ohm R.A."/>
            <person name="Otillar R.P."/>
            <person name="Pangilinan J."/>
            <person name="Peng Y."/>
            <person name="Rokas A."/>
            <person name="Rosa C.A."/>
            <person name="Scheuner C."/>
            <person name="Sibirny A.A."/>
            <person name="Slot J.C."/>
            <person name="Stielow J.B."/>
            <person name="Sun H."/>
            <person name="Kurtzman C.P."/>
            <person name="Blackwell M."/>
            <person name="Grigoriev I.V."/>
            <person name="Jeffries T.W."/>
        </authorList>
    </citation>
    <scope>NUCLEOTIDE SEQUENCE [LARGE SCALE GENOMIC DNA]</scope>
    <source>
        <strain evidence="3">NRRL Y-17324</strain>
    </source>
</reference>
<accession>A0A1E4SB40</accession>
<protein>
    <submittedName>
        <fullName evidence="2">Uncharacterized protein</fullName>
    </submittedName>
</protein>
<evidence type="ECO:0000256" key="1">
    <source>
        <dbReference type="SAM" id="MobiDB-lite"/>
    </source>
</evidence>
<dbReference type="GeneID" id="30985417"/>
<dbReference type="RefSeq" id="XP_020061862.1">
    <property type="nucleotide sequence ID" value="XM_020211281.1"/>
</dbReference>
<dbReference type="Proteomes" id="UP000094285">
    <property type="component" value="Unassembled WGS sequence"/>
</dbReference>